<dbReference type="STRING" id="194197.BWD09_04225"/>
<sequence length="62" mass="7337">MFKHQSETFAKSRMRMQPEAQQYTTQKYAADGFFWHRRRQSGKLYPRQPLNARAASFKLGAV</sequence>
<comment type="caution">
    <text evidence="2">The sequence shown here is derived from an EMBL/GenBank/DDBJ whole genome shotgun (WGS) entry which is preliminary data.</text>
</comment>
<evidence type="ECO:0000313" key="3">
    <source>
        <dbReference type="Proteomes" id="UP000193118"/>
    </source>
</evidence>
<gene>
    <name evidence="2" type="ORF">BWD09_04225</name>
</gene>
<accession>A0A1X3DDV8</accession>
<protein>
    <submittedName>
        <fullName evidence="2">Uncharacterized protein</fullName>
    </submittedName>
</protein>
<reference evidence="3" key="1">
    <citation type="submission" date="2017-01" db="EMBL/GenBank/DDBJ databases">
        <authorList>
            <person name="Wolfgang W.J."/>
            <person name="Cole J."/>
            <person name="Wroblewski D."/>
            <person name="Mcginnis J."/>
            <person name="Musser K.A."/>
        </authorList>
    </citation>
    <scope>NUCLEOTIDE SEQUENCE [LARGE SCALE GENOMIC DNA]</scope>
    <source>
        <strain evidence="3">DSM 19151</strain>
    </source>
</reference>
<dbReference type="Proteomes" id="UP000193118">
    <property type="component" value="Unassembled WGS sequence"/>
</dbReference>
<feature type="region of interest" description="Disordered" evidence="1">
    <location>
        <begin position="1"/>
        <end position="21"/>
    </location>
</feature>
<dbReference type="AlphaFoldDB" id="A0A1X3DDV8"/>
<organism evidence="2 3">
    <name type="scientific">Neisseria dentiae</name>
    <dbReference type="NCBI Taxonomy" id="194197"/>
    <lineage>
        <taxon>Bacteria</taxon>
        <taxon>Pseudomonadati</taxon>
        <taxon>Pseudomonadota</taxon>
        <taxon>Betaproteobacteria</taxon>
        <taxon>Neisseriales</taxon>
        <taxon>Neisseriaceae</taxon>
        <taxon>Neisseria</taxon>
    </lineage>
</organism>
<name>A0A1X3DDV8_9NEIS</name>
<keyword evidence="3" id="KW-1185">Reference proteome</keyword>
<evidence type="ECO:0000256" key="1">
    <source>
        <dbReference type="SAM" id="MobiDB-lite"/>
    </source>
</evidence>
<dbReference type="EMBL" id="MTBO01000006">
    <property type="protein sequence ID" value="OSI17965.1"/>
    <property type="molecule type" value="Genomic_DNA"/>
</dbReference>
<evidence type="ECO:0000313" key="2">
    <source>
        <dbReference type="EMBL" id="OSI17965.1"/>
    </source>
</evidence>
<proteinExistence type="predicted"/>